<proteinExistence type="predicted"/>
<dbReference type="InterPro" id="IPR000477">
    <property type="entry name" value="RT_dom"/>
</dbReference>
<evidence type="ECO:0000313" key="3">
    <source>
        <dbReference type="Proteomes" id="UP000410492"/>
    </source>
</evidence>
<organism evidence="2 3">
    <name type="scientific">Callosobruchus maculatus</name>
    <name type="common">Southern cowpea weevil</name>
    <name type="synonym">Pulse bruchid</name>
    <dbReference type="NCBI Taxonomy" id="64391"/>
    <lineage>
        <taxon>Eukaryota</taxon>
        <taxon>Metazoa</taxon>
        <taxon>Ecdysozoa</taxon>
        <taxon>Arthropoda</taxon>
        <taxon>Hexapoda</taxon>
        <taxon>Insecta</taxon>
        <taxon>Pterygota</taxon>
        <taxon>Neoptera</taxon>
        <taxon>Endopterygota</taxon>
        <taxon>Coleoptera</taxon>
        <taxon>Polyphaga</taxon>
        <taxon>Cucujiformia</taxon>
        <taxon>Chrysomeloidea</taxon>
        <taxon>Chrysomelidae</taxon>
        <taxon>Bruchinae</taxon>
        <taxon>Bruchini</taxon>
        <taxon>Callosobruchus</taxon>
    </lineage>
</organism>
<name>A0A653DMR1_CALMS</name>
<dbReference type="EMBL" id="CAACVG010012664">
    <property type="protein sequence ID" value="VEN60618.1"/>
    <property type="molecule type" value="Genomic_DNA"/>
</dbReference>
<dbReference type="PROSITE" id="PS50878">
    <property type="entry name" value="RT_POL"/>
    <property type="match status" value="1"/>
</dbReference>
<reference evidence="2 3" key="1">
    <citation type="submission" date="2019-01" db="EMBL/GenBank/DDBJ databases">
        <authorList>
            <person name="Sayadi A."/>
        </authorList>
    </citation>
    <scope>NUCLEOTIDE SEQUENCE [LARGE SCALE GENOMIC DNA]</scope>
</reference>
<dbReference type="Pfam" id="PF00078">
    <property type="entry name" value="RVT_1"/>
    <property type="match status" value="1"/>
</dbReference>
<dbReference type="SUPFAM" id="SSF56672">
    <property type="entry name" value="DNA/RNA polymerases"/>
    <property type="match status" value="1"/>
</dbReference>
<dbReference type="Gene3D" id="3.10.10.10">
    <property type="entry name" value="HIV Type 1 Reverse Transcriptase, subunit A, domain 1"/>
    <property type="match status" value="1"/>
</dbReference>
<dbReference type="GO" id="GO:0003676">
    <property type="term" value="F:nucleic acid binding"/>
    <property type="evidence" value="ECO:0007669"/>
    <property type="project" value="InterPro"/>
</dbReference>
<dbReference type="CDD" id="cd03714">
    <property type="entry name" value="RT_DIRS1"/>
    <property type="match status" value="1"/>
</dbReference>
<keyword evidence="3" id="KW-1185">Reference proteome</keyword>
<dbReference type="InterPro" id="IPR052055">
    <property type="entry name" value="Hepadnavirus_pol/RT"/>
</dbReference>
<evidence type="ECO:0000259" key="1">
    <source>
        <dbReference type="PROSITE" id="PS50878"/>
    </source>
</evidence>
<dbReference type="AlphaFoldDB" id="A0A653DMR1"/>
<dbReference type="Gene3D" id="3.30.420.10">
    <property type="entry name" value="Ribonuclease H-like superfamily/Ribonuclease H"/>
    <property type="match status" value="1"/>
</dbReference>
<dbReference type="OrthoDB" id="2348824at2759"/>
<dbReference type="PANTHER" id="PTHR33050:SF7">
    <property type="entry name" value="RIBONUCLEASE H"/>
    <property type="match status" value="1"/>
</dbReference>
<dbReference type="Proteomes" id="UP000410492">
    <property type="component" value="Unassembled WGS sequence"/>
</dbReference>
<dbReference type="InterPro" id="IPR043128">
    <property type="entry name" value="Rev_trsase/Diguanyl_cyclase"/>
</dbReference>
<protein>
    <recommendedName>
        <fullName evidence="1">Reverse transcriptase domain-containing protein</fullName>
    </recommendedName>
</protein>
<feature type="domain" description="Reverse transcriptase" evidence="1">
    <location>
        <begin position="9"/>
        <end position="191"/>
    </location>
</feature>
<dbReference type="CDD" id="cd09275">
    <property type="entry name" value="RNase_HI_RT_DIRS1"/>
    <property type="match status" value="1"/>
</dbReference>
<evidence type="ECO:0000313" key="2">
    <source>
        <dbReference type="EMBL" id="VEN60618.1"/>
    </source>
</evidence>
<dbReference type="Gene3D" id="3.30.70.270">
    <property type="match status" value="1"/>
</dbReference>
<sequence>MIKKLLQEGVLSLVKPHKDQFISNVFIIPKPDGSHRLVINLKSFNEFVRTSHFKLETHKTVSQVITPNCYMQNIDLQDAYYLVPIHNRHKKYLRFRFKGSIYEYNCLPFGLSCAPQVFTKILRPVIYHLRKNGFLSVNYLDDFLLLGKTRKECALNTRETIRLLEHLGFLINYKKSALNPDRICKFLGFQYNSSNMTISLPQKKRAKLKKLIQQFSTKKACVIREFSKFIGNLVSAAPAIRYGFLYIKLFEREKLKALNRVNGNYDAKMNIAPHLSPDFSWWLAHIDLSYNYIHHEKFAIEIFSDASKSGWGAHCDSETIFGFWSTREKHKHINELELLAALFALKCFSKNLSNCHVLCRIDNTTAVSTINRFGSVKFTNLNRLARKIWNYCEEKQIIIFASYINSTTNVDADRASRQVHMETEWSLSEFAFSKIVDKFGVPKIDLFASRINKKCEIFISWLRDPEAYNVDAFTLHWQGMAFYAFPPFSLILKVLQKIIKDKAEGIIVVPQWCSQPWYPIFKTLLIGDPLIFTPNMHLLSFSGVPHPLWRNLTLVAGKLSGRRYYKGECP</sequence>
<gene>
    <name evidence="2" type="ORF">CALMAC_LOCUS18257</name>
</gene>
<dbReference type="GO" id="GO:0071897">
    <property type="term" value="P:DNA biosynthetic process"/>
    <property type="evidence" value="ECO:0007669"/>
    <property type="project" value="UniProtKB-ARBA"/>
</dbReference>
<dbReference type="PANTHER" id="PTHR33050">
    <property type="entry name" value="REVERSE TRANSCRIPTASE DOMAIN-CONTAINING PROTEIN"/>
    <property type="match status" value="1"/>
</dbReference>
<dbReference type="InterPro" id="IPR043502">
    <property type="entry name" value="DNA/RNA_pol_sf"/>
</dbReference>
<dbReference type="InterPro" id="IPR036397">
    <property type="entry name" value="RNaseH_sf"/>
</dbReference>
<accession>A0A653DMR1</accession>